<organism evidence="2 3">
    <name type="scientific">Quercus suber</name>
    <name type="common">Cork oak</name>
    <dbReference type="NCBI Taxonomy" id="58331"/>
    <lineage>
        <taxon>Eukaryota</taxon>
        <taxon>Viridiplantae</taxon>
        <taxon>Streptophyta</taxon>
        <taxon>Embryophyta</taxon>
        <taxon>Tracheophyta</taxon>
        <taxon>Spermatophyta</taxon>
        <taxon>Magnoliopsida</taxon>
        <taxon>eudicotyledons</taxon>
        <taxon>Gunneridae</taxon>
        <taxon>Pentapetalae</taxon>
        <taxon>rosids</taxon>
        <taxon>fabids</taxon>
        <taxon>Fagales</taxon>
        <taxon>Fagaceae</taxon>
        <taxon>Quercus</taxon>
    </lineage>
</organism>
<reference evidence="2 3" key="1">
    <citation type="journal article" date="2018" name="Sci. Data">
        <title>The draft genome sequence of cork oak.</title>
        <authorList>
            <person name="Ramos A.M."/>
            <person name="Usie A."/>
            <person name="Barbosa P."/>
            <person name="Barros P.M."/>
            <person name="Capote T."/>
            <person name="Chaves I."/>
            <person name="Simoes F."/>
            <person name="Abreu I."/>
            <person name="Carrasquinho I."/>
            <person name="Faro C."/>
            <person name="Guimaraes J.B."/>
            <person name="Mendonca D."/>
            <person name="Nobrega F."/>
            <person name="Rodrigues L."/>
            <person name="Saibo N.J.M."/>
            <person name="Varela M.C."/>
            <person name="Egas C."/>
            <person name="Matos J."/>
            <person name="Miguel C.M."/>
            <person name="Oliveira M.M."/>
            <person name="Ricardo C.P."/>
            <person name="Goncalves S."/>
        </authorList>
    </citation>
    <scope>NUCLEOTIDE SEQUENCE [LARGE SCALE GENOMIC DNA]</scope>
    <source>
        <strain evidence="3">cv. HL8</strain>
    </source>
</reference>
<proteinExistence type="predicted"/>
<dbReference type="AlphaFoldDB" id="A0AAW0KKA9"/>
<sequence>MSNFSCFGKKLELFLFLPIVLLLKSVVFSFLPLPCQPFLDPAQLLHNCLYFWTSLALMVSKPRKAWFRPMDFDMFFMSVSATTVSSMSTIEMEVVERYSLPFLDSNLQGLSSSKIVQVVTKTVSILLTSITMFQNVQILTIKLSLI</sequence>
<keyword evidence="3" id="KW-1185">Reference proteome</keyword>
<evidence type="ECO:0000256" key="1">
    <source>
        <dbReference type="SAM" id="Phobius"/>
    </source>
</evidence>
<protein>
    <submittedName>
        <fullName evidence="2">Sodium transporter hkt1</fullName>
    </submittedName>
</protein>
<evidence type="ECO:0000313" key="2">
    <source>
        <dbReference type="EMBL" id="KAK7838856.1"/>
    </source>
</evidence>
<keyword evidence="1" id="KW-0472">Membrane</keyword>
<dbReference type="Proteomes" id="UP000237347">
    <property type="component" value="Unassembled WGS sequence"/>
</dbReference>
<keyword evidence="1" id="KW-1133">Transmembrane helix</keyword>
<keyword evidence="1" id="KW-0812">Transmembrane</keyword>
<dbReference type="EMBL" id="PKMF04000297">
    <property type="protein sequence ID" value="KAK7838856.1"/>
    <property type="molecule type" value="Genomic_DNA"/>
</dbReference>
<feature type="transmembrane region" description="Helical" evidence="1">
    <location>
        <begin position="12"/>
        <end position="31"/>
    </location>
</feature>
<accession>A0AAW0KKA9</accession>
<name>A0AAW0KKA9_QUESU</name>
<evidence type="ECO:0000313" key="3">
    <source>
        <dbReference type="Proteomes" id="UP000237347"/>
    </source>
</evidence>
<comment type="caution">
    <text evidence="2">The sequence shown here is derived from an EMBL/GenBank/DDBJ whole genome shotgun (WGS) entry which is preliminary data.</text>
</comment>
<gene>
    <name evidence="2" type="primary">HKT1_3</name>
    <name evidence="2" type="ORF">CFP56_019020</name>
</gene>